<dbReference type="EMBL" id="PPTY01000001">
    <property type="protein sequence ID" value="RDB89049.1"/>
    <property type="molecule type" value="Genomic_DNA"/>
</dbReference>
<accession>A0A369NC87</accession>
<dbReference type="AlphaFoldDB" id="A0A369NC87"/>
<protein>
    <submittedName>
        <fullName evidence="1">Uncharacterized protein</fullName>
    </submittedName>
</protein>
<reference evidence="1 2" key="1">
    <citation type="journal article" date="2018" name="Elife">
        <title>Discovery and characterization of a prevalent human gut bacterial enzyme sufficient for the inactivation of a family of plant toxins.</title>
        <authorList>
            <person name="Koppel N."/>
            <person name="Bisanz J.E."/>
            <person name="Pandelia M.E."/>
            <person name="Turnbaugh P.J."/>
            <person name="Balskus E.P."/>
        </authorList>
    </citation>
    <scope>NUCLEOTIDE SEQUENCE [LARGE SCALE GENOMIC DNA]</scope>
    <source>
        <strain evidence="1 2">FAA1-1-60AUCSF</strain>
    </source>
</reference>
<organism evidence="1 2">
    <name type="scientific">Eggerthella lenta</name>
    <name type="common">Eubacterium lentum</name>
    <dbReference type="NCBI Taxonomy" id="84112"/>
    <lineage>
        <taxon>Bacteria</taxon>
        <taxon>Bacillati</taxon>
        <taxon>Actinomycetota</taxon>
        <taxon>Coriobacteriia</taxon>
        <taxon>Eggerthellales</taxon>
        <taxon>Eggerthellaceae</taxon>
        <taxon>Eggerthella</taxon>
    </lineage>
</organism>
<comment type="caution">
    <text evidence="1">The sequence shown here is derived from an EMBL/GenBank/DDBJ whole genome shotgun (WGS) entry which is preliminary data.</text>
</comment>
<evidence type="ECO:0000313" key="2">
    <source>
        <dbReference type="Proteomes" id="UP000253857"/>
    </source>
</evidence>
<evidence type="ECO:0000313" key="1">
    <source>
        <dbReference type="EMBL" id="RDB89049.1"/>
    </source>
</evidence>
<dbReference type="Proteomes" id="UP000253857">
    <property type="component" value="Unassembled WGS sequence"/>
</dbReference>
<sequence>MRYFKGVLASERRIRCIEAEIERQQSRLALNGVEGGEQVSRTMEGDAMERGFVKLYDFCDALDTELIGYVEEREAARRTLDCLDDGDMVEVVYLRYFEGLRFPAILKLLNAGGRNMSERKMYSLHEQALCRLWRVIPREHRQRKSVQ</sequence>
<gene>
    <name evidence="1" type="ORF">C1871_00850</name>
</gene>
<proteinExistence type="predicted"/>
<name>A0A369NC87_EGGLN</name>